<protein>
    <submittedName>
        <fullName evidence="1">Uncharacterized protein</fullName>
    </submittedName>
</protein>
<organism evidence="1 2">
    <name type="scientific">Phytophthora pseudosyringae</name>
    <dbReference type="NCBI Taxonomy" id="221518"/>
    <lineage>
        <taxon>Eukaryota</taxon>
        <taxon>Sar</taxon>
        <taxon>Stramenopiles</taxon>
        <taxon>Oomycota</taxon>
        <taxon>Peronosporomycetes</taxon>
        <taxon>Peronosporales</taxon>
        <taxon>Peronosporaceae</taxon>
        <taxon>Phytophthora</taxon>
    </lineage>
</organism>
<evidence type="ECO:0000313" key="2">
    <source>
        <dbReference type="Proteomes" id="UP000694044"/>
    </source>
</evidence>
<gene>
    <name evidence="1" type="ORF">PHYPSEUDO_006846</name>
</gene>
<dbReference type="EMBL" id="JAGDFM010000028">
    <property type="protein sequence ID" value="KAG7390727.1"/>
    <property type="molecule type" value="Genomic_DNA"/>
</dbReference>
<comment type="caution">
    <text evidence="1">The sequence shown here is derived from an EMBL/GenBank/DDBJ whole genome shotgun (WGS) entry which is preliminary data.</text>
</comment>
<proteinExistence type="predicted"/>
<accession>A0A8T1WAT2</accession>
<sequence>MTTPPAHEDAAFAVLTDYGLLQHITSFQDGLPYLVGQIDASLDCSTQLGSFRGKLPRFAIRQRDLHVLEVLRRATQNPRLQNLPQLEFWGVRRCAIQYNSLELLKWLHSTRDKSPTMSDETRLLGVAVTCYFDNVEILEWLNSAPEGPREPIAVTEVELCRAAGFGNPPPRGSGVWGFRVARQCAIDAGHKDVARFLAQQRENPKFAGTKDKRRRCFGLL</sequence>
<evidence type="ECO:0000313" key="1">
    <source>
        <dbReference type="EMBL" id="KAG7390727.1"/>
    </source>
</evidence>
<keyword evidence="2" id="KW-1185">Reference proteome</keyword>
<name>A0A8T1WAT2_9STRA</name>
<dbReference type="OrthoDB" id="89887at2759"/>
<dbReference type="AlphaFoldDB" id="A0A8T1WAT2"/>
<reference evidence="1" key="1">
    <citation type="submission" date="2021-02" db="EMBL/GenBank/DDBJ databases">
        <authorList>
            <person name="Palmer J.M."/>
        </authorList>
    </citation>
    <scope>NUCLEOTIDE SEQUENCE</scope>
    <source>
        <strain evidence="1">SCRP734</strain>
    </source>
</reference>
<dbReference type="Proteomes" id="UP000694044">
    <property type="component" value="Unassembled WGS sequence"/>
</dbReference>